<accession>A7YXM6</accession>
<proteinExistence type="evidence at transcript level"/>
<evidence type="ECO:0000313" key="1">
    <source>
        <dbReference type="EMBL" id="ABV22155.1"/>
    </source>
</evidence>
<protein>
    <submittedName>
        <fullName evidence="1">Polyphenolic adhesive protein 1-like protein</fullName>
    </submittedName>
</protein>
<dbReference type="AlphaFoldDB" id="A7YXM6"/>
<organism evidence="1">
    <name type="scientific">Perkinsus chesapeaki</name>
    <name type="common">Clam parasite</name>
    <name type="synonym">Perkinsus andrewsi</name>
    <dbReference type="NCBI Taxonomy" id="330153"/>
    <lineage>
        <taxon>Eukaryota</taxon>
        <taxon>Sar</taxon>
        <taxon>Alveolata</taxon>
        <taxon>Perkinsozoa</taxon>
        <taxon>Perkinsea</taxon>
        <taxon>Perkinsida</taxon>
        <taxon>Perkinsidae</taxon>
        <taxon>Perkinsus</taxon>
    </lineage>
</organism>
<name>A7YXM6_PERCH</name>
<sequence>MSTFPVAVLRLVTISLALHMTVSTCVRIYIGRTARRGASTFLMKTLYPVSPLNVSLARQRLKLPSLARLRLKLPSLARLRLKLPSLARLRLKLPSLARLRLKLPSLARLRLKLPSLARLRLKLPSLARLRLKLPSLARLRLKLPSLARLRLKLPSLARLRLKLPSLARLRLKLPSLARQRLKLPLPLPRLASLSPCLTNVYLEARKSSAATTGLSPYAGAFTGQTPPINISAVISVMVNVVMVIPARL</sequence>
<dbReference type="EMBL" id="EF134041">
    <property type="protein sequence ID" value="ABV22155.1"/>
    <property type="molecule type" value="mRNA"/>
</dbReference>
<reference evidence="1" key="1">
    <citation type="journal article" date="2007" name="Proc. Natl. Acad. Sci. U.S.A.">
        <title>Spliced leader RNA trans-splicing in dinoflagellates.</title>
        <authorList>
            <person name="Zhang H."/>
            <person name="Hou Y."/>
            <person name="Miranda L."/>
            <person name="Campbell D.A."/>
            <person name="Sturm N.R."/>
            <person name="Gaasterland T."/>
            <person name="Lin S."/>
        </authorList>
    </citation>
    <scope>NUCLEOTIDE SEQUENCE</scope>
    <source>
        <strain evidence="1">Pch_cDNA10</strain>
    </source>
</reference>